<dbReference type="EMBL" id="CDMC01000013">
    <property type="protein sequence ID" value="CEL09167.1"/>
    <property type="molecule type" value="Genomic_DNA"/>
</dbReference>
<dbReference type="PRINTS" id="PR00419">
    <property type="entry name" value="ADXRDTASE"/>
</dbReference>
<dbReference type="Pfam" id="PF00743">
    <property type="entry name" value="FMO-like"/>
    <property type="match status" value="3"/>
</dbReference>
<dbReference type="OMA" id="CFEKQSD"/>
<dbReference type="PIRSF" id="PIRSF000332">
    <property type="entry name" value="FMO"/>
    <property type="match status" value="1"/>
</dbReference>
<accession>A0A0U5GGW3</accession>
<feature type="region of interest" description="Disordered" evidence="6">
    <location>
        <begin position="478"/>
        <end position="499"/>
    </location>
</feature>
<dbReference type="InterPro" id="IPR020946">
    <property type="entry name" value="Flavin_mOase-like"/>
</dbReference>
<protein>
    <recommendedName>
        <fullName evidence="9">FAD dependent oxidoreductase</fullName>
    </recommendedName>
</protein>
<keyword evidence="2" id="KW-0285">Flavoprotein</keyword>
<reference evidence="8" key="1">
    <citation type="journal article" date="2016" name="Genome Announc.">
        <title>Draft genome sequences of fungus Aspergillus calidoustus.</title>
        <authorList>
            <person name="Horn F."/>
            <person name="Linde J."/>
            <person name="Mattern D.J."/>
            <person name="Walther G."/>
            <person name="Guthke R."/>
            <person name="Scherlach K."/>
            <person name="Martin K."/>
            <person name="Brakhage A.A."/>
            <person name="Petzke L."/>
            <person name="Valiante V."/>
        </authorList>
    </citation>
    <scope>NUCLEOTIDE SEQUENCE [LARGE SCALE GENOMIC DNA]</scope>
    <source>
        <strain evidence="8">SF006504</strain>
    </source>
</reference>
<keyword evidence="8" id="KW-1185">Reference proteome</keyword>
<gene>
    <name evidence="7" type="ORF">ASPCAL12307</name>
</gene>
<evidence type="ECO:0000256" key="6">
    <source>
        <dbReference type="SAM" id="MobiDB-lite"/>
    </source>
</evidence>
<dbReference type="AlphaFoldDB" id="A0A0U5GGW3"/>
<keyword evidence="4" id="KW-0521">NADP</keyword>
<evidence type="ECO:0000256" key="1">
    <source>
        <dbReference type="ARBA" id="ARBA00009183"/>
    </source>
</evidence>
<evidence type="ECO:0000256" key="3">
    <source>
        <dbReference type="ARBA" id="ARBA00022827"/>
    </source>
</evidence>
<evidence type="ECO:0000256" key="2">
    <source>
        <dbReference type="ARBA" id="ARBA00022630"/>
    </source>
</evidence>
<dbReference type="InterPro" id="IPR000960">
    <property type="entry name" value="Flavin_mOase"/>
</dbReference>
<name>A0A0U5GGW3_ASPCI</name>
<dbReference type="GO" id="GO:0050660">
    <property type="term" value="F:flavin adenine dinucleotide binding"/>
    <property type="evidence" value="ECO:0007669"/>
    <property type="project" value="InterPro"/>
</dbReference>
<proteinExistence type="inferred from homology"/>
<dbReference type="OrthoDB" id="66881at2759"/>
<evidence type="ECO:0008006" key="9">
    <source>
        <dbReference type="Google" id="ProtNLM"/>
    </source>
</evidence>
<dbReference type="PANTHER" id="PTHR23023">
    <property type="entry name" value="DIMETHYLANILINE MONOOXYGENASE"/>
    <property type="match status" value="1"/>
</dbReference>
<keyword evidence="5" id="KW-0560">Oxidoreductase</keyword>
<evidence type="ECO:0000313" key="8">
    <source>
        <dbReference type="Proteomes" id="UP000054771"/>
    </source>
</evidence>
<dbReference type="GO" id="GO:0004499">
    <property type="term" value="F:N,N-dimethylaniline monooxygenase activity"/>
    <property type="evidence" value="ECO:0007669"/>
    <property type="project" value="InterPro"/>
</dbReference>
<organism evidence="7 8">
    <name type="scientific">Aspergillus calidoustus</name>
    <dbReference type="NCBI Taxonomy" id="454130"/>
    <lineage>
        <taxon>Eukaryota</taxon>
        <taxon>Fungi</taxon>
        <taxon>Dikarya</taxon>
        <taxon>Ascomycota</taxon>
        <taxon>Pezizomycotina</taxon>
        <taxon>Eurotiomycetes</taxon>
        <taxon>Eurotiomycetidae</taxon>
        <taxon>Eurotiales</taxon>
        <taxon>Aspergillaceae</taxon>
        <taxon>Aspergillus</taxon>
        <taxon>Aspergillus subgen. Nidulantes</taxon>
    </lineage>
</organism>
<dbReference type="SUPFAM" id="SSF51905">
    <property type="entry name" value="FAD/NAD(P)-binding domain"/>
    <property type="match status" value="2"/>
</dbReference>
<comment type="similarity">
    <text evidence="1">Belongs to the FMO family.</text>
</comment>
<evidence type="ECO:0000256" key="4">
    <source>
        <dbReference type="ARBA" id="ARBA00022857"/>
    </source>
</evidence>
<dbReference type="Gene3D" id="3.50.50.60">
    <property type="entry name" value="FAD/NAD(P)-binding domain"/>
    <property type="match status" value="2"/>
</dbReference>
<dbReference type="GO" id="GO:0050661">
    <property type="term" value="F:NADP binding"/>
    <property type="evidence" value="ECO:0007669"/>
    <property type="project" value="InterPro"/>
</dbReference>
<evidence type="ECO:0000256" key="5">
    <source>
        <dbReference type="ARBA" id="ARBA00023002"/>
    </source>
</evidence>
<dbReference type="InterPro" id="IPR036188">
    <property type="entry name" value="FAD/NAD-bd_sf"/>
</dbReference>
<dbReference type="Proteomes" id="UP000054771">
    <property type="component" value="Unassembled WGS sequence"/>
</dbReference>
<sequence length="499" mass="55278">MTRAQIRRVAVIGAGISGVVSAAHLLDAGLEVVVFERSHAAGGVWLYDERRPLEPSYKQLKPLEAEGFFDTDGDGHGGSKVLSHAPPGPCYQGLKNNVSTPLMRVTLNAWPEGTPDFVSHSVMKEYIQDTSRKTRVEDVTIYGARVKNVLKQGEAWNVTWSTLREDGAGVIEQEIDSIFDAVVVASGHYHTPRIPETPGLAEAKARWPNRIMHSKGYRKPEGFEGKNILLIGGAVSAIDIAREISSQADTIYQSTRNGEFDIAASILPENGVRISEIERYEILEDTKTESPDENTALPLPLKIHLKSGQTLCNVHEIIICTGYQFTLPFLPEYHNDRLTPAEADERVLVTDGTQAHNLHKDIFYIPDPTLAFVGVPFYTATFTLFEFQAIVVANVLSGIAELPAESEMRQEYNERVARKGVGKRFHSLKDIEEAYVDDLLDWVNGFRAERGLAKIEGHTPTWHQAKEAQRERLKSFFEDSGSRRDSGIGGLPEVASCTA</sequence>
<dbReference type="InterPro" id="IPR050346">
    <property type="entry name" value="FMO-like"/>
</dbReference>
<evidence type="ECO:0000313" key="7">
    <source>
        <dbReference type="EMBL" id="CEL09167.1"/>
    </source>
</evidence>
<keyword evidence="3" id="KW-0274">FAD</keyword>